<protein>
    <submittedName>
        <fullName evidence="2">Uncharacterized protein</fullName>
    </submittedName>
</protein>
<dbReference type="Proteomes" id="UP000215914">
    <property type="component" value="Chromosome 8"/>
</dbReference>
<name>A0A251U347_HELAN</name>
<reference evidence="2" key="2">
    <citation type="submission" date="2017-02" db="EMBL/GenBank/DDBJ databases">
        <title>Sunflower complete genome.</title>
        <authorList>
            <person name="Langlade N."/>
            <person name="Munos S."/>
        </authorList>
    </citation>
    <scope>NUCLEOTIDE SEQUENCE [LARGE SCALE GENOMIC DNA]</scope>
    <source>
        <tissue evidence="2">Leaves</tissue>
    </source>
</reference>
<gene>
    <name evidence="2" type="ORF">HannXRQ_Chr08g0215901</name>
    <name evidence="1" type="ORF">HanXRQr2_Chr08g0326611</name>
</gene>
<dbReference type="EMBL" id="MNCJ02000323">
    <property type="protein sequence ID" value="KAF5794306.1"/>
    <property type="molecule type" value="Genomic_DNA"/>
</dbReference>
<reference evidence="1" key="3">
    <citation type="submission" date="2020-06" db="EMBL/GenBank/DDBJ databases">
        <title>Helianthus annuus Genome sequencing and assembly Release 2.</title>
        <authorList>
            <person name="Gouzy J."/>
            <person name="Langlade N."/>
            <person name="Munos S."/>
        </authorList>
    </citation>
    <scope>NUCLEOTIDE SEQUENCE</scope>
    <source>
        <tissue evidence="1">Leaves</tissue>
    </source>
</reference>
<evidence type="ECO:0000313" key="1">
    <source>
        <dbReference type="EMBL" id="KAF5794306.1"/>
    </source>
</evidence>
<dbReference type="EMBL" id="CM007897">
    <property type="protein sequence ID" value="OTG17775.1"/>
    <property type="molecule type" value="Genomic_DNA"/>
</dbReference>
<keyword evidence="3" id="KW-1185">Reference proteome</keyword>
<sequence>MKLNLQWCFVGVEKKLHYIHLGLLETQEGVSYLALIWEIIPGLIRGRNVLEEQLRGQVEEARRLKKYLKIGWVFFCACCTVF</sequence>
<dbReference type="InParanoid" id="A0A251U347"/>
<proteinExistence type="predicted"/>
<dbReference type="AlphaFoldDB" id="A0A251U347"/>
<accession>A0A251U347</accession>
<evidence type="ECO:0000313" key="2">
    <source>
        <dbReference type="EMBL" id="OTG17775.1"/>
    </source>
</evidence>
<evidence type="ECO:0000313" key="3">
    <source>
        <dbReference type="Proteomes" id="UP000215914"/>
    </source>
</evidence>
<dbReference type="Gramene" id="mRNA:HanXRQr2_Chr08g0326611">
    <property type="protein sequence ID" value="mRNA:HanXRQr2_Chr08g0326611"/>
    <property type="gene ID" value="HanXRQr2_Chr08g0326611"/>
</dbReference>
<organism evidence="2 3">
    <name type="scientific">Helianthus annuus</name>
    <name type="common">Common sunflower</name>
    <dbReference type="NCBI Taxonomy" id="4232"/>
    <lineage>
        <taxon>Eukaryota</taxon>
        <taxon>Viridiplantae</taxon>
        <taxon>Streptophyta</taxon>
        <taxon>Embryophyta</taxon>
        <taxon>Tracheophyta</taxon>
        <taxon>Spermatophyta</taxon>
        <taxon>Magnoliopsida</taxon>
        <taxon>eudicotyledons</taxon>
        <taxon>Gunneridae</taxon>
        <taxon>Pentapetalae</taxon>
        <taxon>asterids</taxon>
        <taxon>campanulids</taxon>
        <taxon>Asterales</taxon>
        <taxon>Asteraceae</taxon>
        <taxon>Asteroideae</taxon>
        <taxon>Heliantheae alliance</taxon>
        <taxon>Heliantheae</taxon>
        <taxon>Helianthus</taxon>
    </lineage>
</organism>
<reference evidence="1 3" key="1">
    <citation type="journal article" date="2017" name="Nature">
        <title>The sunflower genome provides insights into oil metabolism, flowering and Asterid evolution.</title>
        <authorList>
            <person name="Badouin H."/>
            <person name="Gouzy J."/>
            <person name="Grassa C.J."/>
            <person name="Murat F."/>
            <person name="Staton S.E."/>
            <person name="Cottret L."/>
            <person name="Lelandais-Briere C."/>
            <person name="Owens G.L."/>
            <person name="Carrere S."/>
            <person name="Mayjonade B."/>
            <person name="Legrand L."/>
            <person name="Gill N."/>
            <person name="Kane N.C."/>
            <person name="Bowers J.E."/>
            <person name="Hubner S."/>
            <person name="Bellec A."/>
            <person name="Berard A."/>
            <person name="Berges H."/>
            <person name="Blanchet N."/>
            <person name="Boniface M.C."/>
            <person name="Brunel D."/>
            <person name="Catrice O."/>
            <person name="Chaidir N."/>
            <person name="Claudel C."/>
            <person name="Donnadieu C."/>
            <person name="Faraut T."/>
            <person name="Fievet G."/>
            <person name="Helmstetter N."/>
            <person name="King M."/>
            <person name="Knapp S.J."/>
            <person name="Lai Z."/>
            <person name="Le Paslier M.C."/>
            <person name="Lippi Y."/>
            <person name="Lorenzon L."/>
            <person name="Mandel J.R."/>
            <person name="Marage G."/>
            <person name="Marchand G."/>
            <person name="Marquand E."/>
            <person name="Bret-Mestries E."/>
            <person name="Morien E."/>
            <person name="Nambeesan S."/>
            <person name="Nguyen T."/>
            <person name="Pegot-Espagnet P."/>
            <person name="Pouilly N."/>
            <person name="Raftis F."/>
            <person name="Sallet E."/>
            <person name="Schiex T."/>
            <person name="Thomas J."/>
            <person name="Vandecasteele C."/>
            <person name="Vares D."/>
            <person name="Vear F."/>
            <person name="Vautrin S."/>
            <person name="Crespi M."/>
            <person name="Mangin B."/>
            <person name="Burke J.M."/>
            <person name="Salse J."/>
            <person name="Munos S."/>
            <person name="Vincourt P."/>
            <person name="Rieseberg L.H."/>
            <person name="Langlade N.B."/>
        </authorList>
    </citation>
    <scope>NUCLEOTIDE SEQUENCE [LARGE SCALE GENOMIC DNA]</scope>
    <source>
        <strain evidence="3">cv. SF193</strain>
        <tissue evidence="1">Leaves</tissue>
    </source>
</reference>